<sequence>MKRILIIGATSAIAAACARLWAKDGAEFFLVGRNTEKLEQVSNDLKVHGATAVSSYRLDATDIAAHSVMMKNCLTTLKQIDIALIAHGTLPDQKACENDVNLALQELSNNAISVIALLTLLGNQFEIQRHGSLAVISSVAGDRGRPSNYLYGTAKAAVSTFCEGLRARLFKVGVSVTTIKPGFVQTPMTKGLNLPPLLIAQPEKVALSIVKAVQNKTNTLYTPTFWALIMLIIKHLPNFIFKRINL</sequence>
<protein>
    <submittedName>
        <fullName evidence="4">Putative oxidoreductase</fullName>
        <ecNumber evidence="4">1.-.-.-</ecNumber>
    </submittedName>
    <submittedName>
        <fullName evidence="3">Short-chain dehydrogenase</fullName>
    </submittedName>
</protein>
<evidence type="ECO:0000313" key="4">
    <source>
        <dbReference type="EMBL" id="VVQ28094.1"/>
    </source>
</evidence>
<proteinExistence type="inferred from homology"/>
<evidence type="ECO:0000256" key="1">
    <source>
        <dbReference type="ARBA" id="ARBA00006484"/>
    </source>
</evidence>
<comment type="similarity">
    <text evidence="1">Belongs to the short-chain dehydrogenases/reductases (SDR) family.</text>
</comment>
<dbReference type="EMBL" id="LACD01000022">
    <property type="protein sequence ID" value="KJZ41935.1"/>
    <property type="molecule type" value="Genomic_DNA"/>
</dbReference>
<evidence type="ECO:0000313" key="5">
    <source>
        <dbReference type="Proteomes" id="UP000033500"/>
    </source>
</evidence>
<reference evidence="4 6" key="2">
    <citation type="submission" date="2019-09" db="EMBL/GenBank/DDBJ databases">
        <authorList>
            <person name="Chandra G."/>
            <person name="Truman W A."/>
        </authorList>
    </citation>
    <scope>NUCLEOTIDE SEQUENCE [LARGE SCALE GENOMIC DNA]</scope>
    <source>
        <strain evidence="4">PS943</strain>
    </source>
</reference>
<dbReference type="NCBIfam" id="NF005489">
    <property type="entry name" value="PRK07102.1"/>
    <property type="match status" value="1"/>
</dbReference>
<dbReference type="RefSeq" id="WP_046047960.1">
    <property type="nucleotide sequence ID" value="NZ_CABVJH010000001.1"/>
</dbReference>
<reference evidence="3 5" key="1">
    <citation type="submission" date="2015-03" db="EMBL/GenBank/DDBJ databases">
        <title>Comparative genomics of Pseudomonas insights into diversity of traits involved in vanlence and defense.</title>
        <authorList>
            <person name="Qin Y."/>
        </authorList>
    </citation>
    <scope>NUCLEOTIDE SEQUENCE [LARGE SCALE GENOMIC DNA]</scope>
    <source>
        <strain evidence="3 5">C3</strain>
    </source>
</reference>
<dbReference type="GO" id="GO:0016491">
    <property type="term" value="F:oxidoreductase activity"/>
    <property type="evidence" value="ECO:0007669"/>
    <property type="project" value="UniProtKB-KW"/>
</dbReference>
<dbReference type="InterPro" id="IPR036291">
    <property type="entry name" value="NAD(P)-bd_dom_sf"/>
</dbReference>
<keyword evidence="2 4" id="KW-0560">Oxidoreductase</keyword>
<dbReference type="PANTHER" id="PTHR44196">
    <property type="entry name" value="DEHYDROGENASE/REDUCTASE SDR FAMILY MEMBER 7B"/>
    <property type="match status" value="1"/>
</dbReference>
<dbReference type="GO" id="GO:0016020">
    <property type="term" value="C:membrane"/>
    <property type="evidence" value="ECO:0007669"/>
    <property type="project" value="TreeGrafter"/>
</dbReference>
<dbReference type="Proteomes" id="UP000033500">
    <property type="component" value="Unassembled WGS sequence"/>
</dbReference>
<dbReference type="Proteomes" id="UP000325645">
    <property type="component" value="Unassembled WGS sequence"/>
</dbReference>
<dbReference type="Gene3D" id="3.40.50.720">
    <property type="entry name" value="NAD(P)-binding Rossmann-like Domain"/>
    <property type="match status" value="1"/>
</dbReference>
<dbReference type="Pfam" id="PF00106">
    <property type="entry name" value="adh_short"/>
    <property type="match status" value="1"/>
</dbReference>
<dbReference type="InterPro" id="IPR002347">
    <property type="entry name" value="SDR_fam"/>
</dbReference>
<dbReference type="PRINTS" id="PR00081">
    <property type="entry name" value="GDHRDH"/>
</dbReference>
<dbReference type="PATRIC" id="fig|294.131.peg.2762"/>
<name>A0A0F4TDA0_PSEFL</name>
<dbReference type="EMBL" id="CABVJH010000001">
    <property type="protein sequence ID" value="VVQ28094.1"/>
    <property type="molecule type" value="Genomic_DNA"/>
</dbReference>
<accession>A0A0F4TDA0</accession>
<dbReference type="EC" id="1.-.-.-" evidence="4"/>
<dbReference type="SUPFAM" id="SSF51735">
    <property type="entry name" value="NAD(P)-binding Rossmann-fold domains"/>
    <property type="match status" value="1"/>
</dbReference>
<dbReference type="InterPro" id="IPR020904">
    <property type="entry name" value="Sc_DH/Rdtase_CS"/>
</dbReference>
<evidence type="ECO:0000313" key="6">
    <source>
        <dbReference type="Proteomes" id="UP000325645"/>
    </source>
</evidence>
<gene>
    <name evidence="4" type="ORF">PS943_00704</name>
    <name evidence="3" type="ORF">VC34_19400</name>
</gene>
<dbReference type="PROSITE" id="PS00061">
    <property type="entry name" value="ADH_SHORT"/>
    <property type="match status" value="1"/>
</dbReference>
<organism evidence="3 5">
    <name type="scientific">Pseudomonas fluorescens</name>
    <dbReference type="NCBI Taxonomy" id="294"/>
    <lineage>
        <taxon>Bacteria</taxon>
        <taxon>Pseudomonadati</taxon>
        <taxon>Pseudomonadota</taxon>
        <taxon>Gammaproteobacteria</taxon>
        <taxon>Pseudomonadales</taxon>
        <taxon>Pseudomonadaceae</taxon>
        <taxon>Pseudomonas</taxon>
    </lineage>
</organism>
<dbReference type="PROSITE" id="PS51257">
    <property type="entry name" value="PROKAR_LIPOPROTEIN"/>
    <property type="match status" value="1"/>
</dbReference>
<dbReference type="PANTHER" id="PTHR44196:SF3">
    <property type="entry name" value="SHORT CHAIN DEHYDROGENASE FAMILY PROTEIN"/>
    <property type="match status" value="1"/>
</dbReference>
<evidence type="ECO:0000256" key="2">
    <source>
        <dbReference type="ARBA" id="ARBA00023002"/>
    </source>
</evidence>
<dbReference type="AlphaFoldDB" id="A0A0F4TDA0"/>
<evidence type="ECO:0000313" key="3">
    <source>
        <dbReference type="EMBL" id="KJZ41935.1"/>
    </source>
</evidence>